<dbReference type="InterPro" id="IPR033907">
    <property type="entry name" value="Endolysin_autolysin"/>
</dbReference>
<dbReference type="GO" id="GO:0016998">
    <property type="term" value="P:cell wall macromolecule catabolic process"/>
    <property type="evidence" value="ECO:0007669"/>
    <property type="project" value="InterPro"/>
</dbReference>
<proteinExistence type="inferred from homology"/>
<dbReference type="PANTHER" id="PTHR38107:SF3">
    <property type="entry name" value="LYSOZYME RRRD-RELATED"/>
    <property type="match status" value="1"/>
</dbReference>
<comment type="caution">
    <text evidence="5">The sequence shown here is derived from an EMBL/GenBank/DDBJ whole genome shotgun (WGS) entry which is preliminary data.</text>
</comment>
<evidence type="ECO:0000256" key="1">
    <source>
        <dbReference type="ARBA" id="ARBA00022529"/>
    </source>
</evidence>
<dbReference type="SUPFAM" id="SSF53955">
    <property type="entry name" value="Lysozyme-like"/>
    <property type="match status" value="1"/>
</dbReference>
<gene>
    <name evidence="5" type="ORF">B0A66_21750</name>
</gene>
<dbReference type="InterPro" id="IPR023346">
    <property type="entry name" value="Lysozyme-like_dom_sf"/>
</dbReference>
<dbReference type="GO" id="GO:0031640">
    <property type="term" value="P:killing of cells of another organism"/>
    <property type="evidence" value="ECO:0007669"/>
    <property type="project" value="UniProtKB-KW"/>
</dbReference>
<name>A0A226GQT8_9FLAO</name>
<organism evidence="5 6">
    <name type="scientific">Flavobacterium hercynium</name>
    <dbReference type="NCBI Taxonomy" id="387094"/>
    <lineage>
        <taxon>Bacteria</taxon>
        <taxon>Pseudomonadati</taxon>
        <taxon>Bacteroidota</taxon>
        <taxon>Flavobacteriia</taxon>
        <taxon>Flavobacteriales</taxon>
        <taxon>Flavobacteriaceae</taxon>
        <taxon>Flavobacterium</taxon>
    </lineage>
</organism>
<dbReference type="AlphaFoldDB" id="A0A226GQT8"/>
<dbReference type="RefSeq" id="WP_089051947.1">
    <property type="nucleotide sequence ID" value="NZ_FXTV01000030.1"/>
</dbReference>
<sequence>MKIKIVGNLTPEVGVSEKYTVEKVKEAFDTKPVTIVPEQPDSEIKWNIYVKDAKVWRLANVKEKKGQSVTYKFSEISSKAKDVAMIVEAYGKETLIHIKPQPTSNPKITSIELLNVLKKIPTRKFAYGDSIIARVHCVGMELLPIVVTLWENDGDKQKLKTTNLKIDTQKKFVRRGFADVKFYLNPMHVNLANSKVDKGESDEGKYHEYYVTAEILGKEESRKATLDTHVANPDYVEKKLIVKNEIATKPVMEVINSKMMVDLSNSQSWWPFKEDNCGGKYCIKKGDKNELIREINIRLAGFGGNVPTDEFTERTERMIKQFQRDYMKVPETGKICGNVLNAIDEFQRKYPINFDEIKCQCGTCNGYGKGRSHDQYQNSSILEAYRKYEYPGIHRSLVCAYRASVFYINKDKQLNYKTKHIESGYRCHDHYIYRRDHTTNHCGKALDIHYNFLDTNMRASNIRNMNEIRKNIFMKYLGAKQDWNSGKDIFYLESWASTWVHLDVREFSQKYLTEDYFITNNKDLDGKQIVQLAKELQFSNTCLCTGLIANVDNSMDGRVHPSSLTTSSRGIDFIKNWESFKSNLYNDDANGHHCTIGYGHLVHRGPCNGSEPQEFKDGISKERALELFNFRLVEFENAIKRDITVNLHQYEFDALVSLVFNAGANFLNEGGINDGETKIKIKINNSDYSGGADEFSDVTNGGLSGLVKRRKAEIDMFKNNNYNSTH</sequence>
<dbReference type="EC" id="3.2.1.17" evidence="4"/>
<keyword evidence="1 4" id="KW-0929">Antimicrobial</keyword>
<dbReference type="Proteomes" id="UP000198345">
    <property type="component" value="Unassembled WGS sequence"/>
</dbReference>
<dbReference type="EMBL" id="MUGW01000073">
    <property type="protein sequence ID" value="OXA83898.1"/>
    <property type="molecule type" value="Genomic_DNA"/>
</dbReference>
<dbReference type="InterPro" id="IPR051018">
    <property type="entry name" value="Bacteriophage_GH24"/>
</dbReference>
<keyword evidence="4" id="KW-0378">Hydrolase</keyword>
<keyword evidence="3" id="KW-1035">Host cytoplasm</keyword>
<dbReference type="PANTHER" id="PTHR38107">
    <property type="match status" value="1"/>
</dbReference>
<dbReference type="OrthoDB" id="961266at2"/>
<comment type="catalytic activity">
    <reaction evidence="4">
        <text>Hydrolysis of (1-&gt;4)-beta-linkages between N-acetylmuramic acid and N-acetyl-D-glucosamine residues in a peptidoglycan and between N-acetyl-D-glucosamine residues in chitodextrins.</text>
        <dbReference type="EC" id="3.2.1.17"/>
    </reaction>
</comment>
<dbReference type="InterPro" id="IPR023347">
    <property type="entry name" value="Lysozyme_dom_sf"/>
</dbReference>
<evidence type="ECO:0000256" key="4">
    <source>
        <dbReference type="RuleBase" id="RU003788"/>
    </source>
</evidence>
<keyword evidence="2 4" id="KW-0081">Bacteriolytic enzyme</keyword>
<dbReference type="GO" id="GO:0009253">
    <property type="term" value="P:peptidoglycan catabolic process"/>
    <property type="evidence" value="ECO:0007669"/>
    <property type="project" value="InterPro"/>
</dbReference>
<evidence type="ECO:0000313" key="5">
    <source>
        <dbReference type="EMBL" id="OXA83898.1"/>
    </source>
</evidence>
<protein>
    <recommendedName>
        <fullName evidence="4">Lysozyme</fullName>
        <ecNumber evidence="4">3.2.1.17</ecNumber>
    </recommendedName>
</protein>
<dbReference type="CDD" id="cd00737">
    <property type="entry name" value="lyz_endolysin_autolysin"/>
    <property type="match status" value="1"/>
</dbReference>
<keyword evidence="4" id="KW-0326">Glycosidase</keyword>
<dbReference type="GO" id="GO:0003796">
    <property type="term" value="F:lysozyme activity"/>
    <property type="evidence" value="ECO:0007669"/>
    <property type="project" value="UniProtKB-EC"/>
</dbReference>
<accession>A0A226GQT8</accession>
<dbReference type="InterPro" id="IPR002196">
    <property type="entry name" value="Glyco_hydro_24"/>
</dbReference>
<evidence type="ECO:0000313" key="6">
    <source>
        <dbReference type="Proteomes" id="UP000198345"/>
    </source>
</evidence>
<dbReference type="GO" id="GO:0042742">
    <property type="term" value="P:defense response to bacterium"/>
    <property type="evidence" value="ECO:0007669"/>
    <property type="project" value="UniProtKB-KW"/>
</dbReference>
<dbReference type="Gene3D" id="1.10.530.40">
    <property type="match status" value="1"/>
</dbReference>
<keyword evidence="6" id="KW-1185">Reference proteome</keyword>
<reference evidence="5 6" key="1">
    <citation type="submission" date="2016-11" db="EMBL/GenBank/DDBJ databases">
        <title>Whole genomes of Flavobacteriaceae.</title>
        <authorList>
            <person name="Stine C."/>
            <person name="Li C."/>
            <person name="Tadesse D."/>
        </authorList>
    </citation>
    <scope>NUCLEOTIDE SEQUENCE [LARGE SCALE GENOMIC DNA]</scope>
    <source>
        <strain evidence="5 6">DSM 18292</strain>
    </source>
</reference>
<evidence type="ECO:0000256" key="3">
    <source>
        <dbReference type="ARBA" id="ARBA00023200"/>
    </source>
</evidence>
<dbReference type="Pfam" id="PF00959">
    <property type="entry name" value="Phage_lysozyme"/>
    <property type="match status" value="1"/>
</dbReference>
<comment type="similarity">
    <text evidence="4">Belongs to the glycosyl hydrolase 24 family.</text>
</comment>
<evidence type="ECO:0000256" key="2">
    <source>
        <dbReference type="ARBA" id="ARBA00022638"/>
    </source>
</evidence>